<feature type="region of interest" description="Disordered" evidence="1">
    <location>
        <begin position="113"/>
        <end position="175"/>
    </location>
</feature>
<comment type="caution">
    <text evidence="2">The sequence shown here is derived from an EMBL/GenBank/DDBJ whole genome shotgun (WGS) entry which is preliminary data.</text>
</comment>
<sequence>MPPRAFDLTQVGKLFDEALASIRDNPLDNETLEPDALAWLKTARYTMMRAIEKSYHDLARSVDDPAFRPSWVDPAVPLFISVAAVPTMLKPYERLLTDNLLGPASSPRRCMWTTSSRGWPRGPARGATPDSRRASLAASSLVRAAAGRPRRRARRGAPRGRARTRARASGRACAR</sequence>
<accession>A0AAD6XV30</accession>
<reference evidence="2" key="1">
    <citation type="submission" date="2023-03" db="EMBL/GenBank/DDBJ databases">
        <title>Massive genome expansion in bonnet fungi (Mycena s.s.) driven by repeated elements and novel gene families across ecological guilds.</title>
        <authorList>
            <consortium name="Lawrence Berkeley National Laboratory"/>
            <person name="Harder C.B."/>
            <person name="Miyauchi S."/>
            <person name="Viragh M."/>
            <person name="Kuo A."/>
            <person name="Thoen E."/>
            <person name="Andreopoulos B."/>
            <person name="Lu D."/>
            <person name="Skrede I."/>
            <person name="Drula E."/>
            <person name="Henrissat B."/>
            <person name="Morin E."/>
            <person name="Kohler A."/>
            <person name="Barry K."/>
            <person name="LaButti K."/>
            <person name="Morin E."/>
            <person name="Salamov A."/>
            <person name="Lipzen A."/>
            <person name="Mereny Z."/>
            <person name="Hegedus B."/>
            <person name="Baldrian P."/>
            <person name="Stursova M."/>
            <person name="Weitz H."/>
            <person name="Taylor A."/>
            <person name="Grigoriev I.V."/>
            <person name="Nagy L.G."/>
            <person name="Martin F."/>
            <person name="Kauserud H."/>
        </authorList>
    </citation>
    <scope>NUCLEOTIDE SEQUENCE</scope>
    <source>
        <strain evidence="2">CBHHK173m</strain>
    </source>
</reference>
<dbReference type="AlphaFoldDB" id="A0AAD6XV30"/>
<name>A0AAD6XV30_9AGAR</name>
<proteinExistence type="predicted"/>
<dbReference type="EMBL" id="JARJCN010000004">
    <property type="protein sequence ID" value="KAJ7101499.1"/>
    <property type="molecule type" value="Genomic_DNA"/>
</dbReference>
<evidence type="ECO:0000313" key="3">
    <source>
        <dbReference type="Proteomes" id="UP001222325"/>
    </source>
</evidence>
<evidence type="ECO:0000313" key="2">
    <source>
        <dbReference type="EMBL" id="KAJ7101499.1"/>
    </source>
</evidence>
<gene>
    <name evidence="2" type="ORF">B0H15DRAFT_413159</name>
</gene>
<evidence type="ECO:0000256" key="1">
    <source>
        <dbReference type="SAM" id="MobiDB-lite"/>
    </source>
</evidence>
<feature type="compositionally biased region" description="Basic residues" evidence="1">
    <location>
        <begin position="148"/>
        <end position="175"/>
    </location>
</feature>
<protein>
    <submittedName>
        <fullName evidence="2">Uncharacterized protein</fullName>
    </submittedName>
</protein>
<dbReference type="Proteomes" id="UP001222325">
    <property type="component" value="Unassembled WGS sequence"/>
</dbReference>
<keyword evidence="3" id="KW-1185">Reference proteome</keyword>
<organism evidence="2 3">
    <name type="scientific">Mycena belliarum</name>
    <dbReference type="NCBI Taxonomy" id="1033014"/>
    <lineage>
        <taxon>Eukaryota</taxon>
        <taxon>Fungi</taxon>
        <taxon>Dikarya</taxon>
        <taxon>Basidiomycota</taxon>
        <taxon>Agaricomycotina</taxon>
        <taxon>Agaricomycetes</taxon>
        <taxon>Agaricomycetidae</taxon>
        <taxon>Agaricales</taxon>
        <taxon>Marasmiineae</taxon>
        <taxon>Mycenaceae</taxon>
        <taxon>Mycena</taxon>
    </lineage>
</organism>
<feature type="compositionally biased region" description="Low complexity" evidence="1">
    <location>
        <begin position="134"/>
        <end position="147"/>
    </location>
</feature>